<dbReference type="GO" id="GO:0005886">
    <property type="term" value="C:plasma membrane"/>
    <property type="evidence" value="ECO:0007669"/>
    <property type="project" value="UniProtKB-SubCell"/>
</dbReference>
<feature type="transmembrane region" description="Helical" evidence="8">
    <location>
        <begin position="147"/>
        <end position="163"/>
    </location>
</feature>
<feature type="compositionally biased region" description="Low complexity" evidence="7">
    <location>
        <begin position="1"/>
        <end position="21"/>
    </location>
</feature>
<comment type="caution">
    <text evidence="11">The sequence shown here is derived from an EMBL/GenBank/DDBJ whole genome shotgun (WGS) entry which is preliminary data.</text>
</comment>
<proteinExistence type="inferred from homology"/>
<dbReference type="EMBL" id="QQAW01000011">
    <property type="protein sequence ID" value="RDI36241.1"/>
    <property type="molecule type" value="Genomic_DNA"/>
</dbReference>
<feature type="domain" description="Integral membrane bound transporter" evidence="9">
    <location>
        <begin position="383"/>
        <end position="510"/>
    </location>
</feature>
<evidence type="ECO:0000256" key="2">
    <source>
        <dbReference type="ARBA" id="ARBA00022475"/>
    </source>
</evidence>
<evidence type="ECO:0000256" key="4">
    <source>
        <dbReference type="ARBA" id="ARBA00022989"/>
    </source>
</evidence>
<dbReference type="PANTHER" id="PTHR30509:SF9">
    <property type="entry name" value="MULTIDRUG RESISTANCE PROTEIN MDTO"/>
    <property type="match status" value="1"/>
</dbReference>
<keyword evidence="2" id="KW-1003">Cell membrane</keyword>
<reference evidence="11 12" key="1">
    <citation type="submission" date="2018-07" db="EMBL/GenBank/DDBJ databases">
        <title>Genomic Encyclopedia of Type Strains, Phase IV (KMG-IV): sequencing the most valuable type-strain genomes for metagenomic binning, comparative biology and taxonomic classification.</title>
        <authorList>
            <person name="Goeker M."/>
        </authorList>
    </citation>
    <scope>NUCLEOTIDE SEQUENCE [LARGE SCALE GENOMIC DNA]</scope>
    <source>
        <strain evidence="11 12">DSM 5603</strain>
    </source>
</reference>
<gene>
    <name evidence="11" type="ORF">C7453_11125</name>
    <name evidence="10" type="ORF">HLH32_16505</name>
</gene>
<feature type="region of interest" description="Disordered" evidence="7">
    <location>
        <begin position="1"/>
        <end position="22"/>
    </location>
</feature>
<evidence type="ECO:0000313" key="10">
    <source>
        <dbReference type="EMBL" id="MBB2187948.1"/>
    </source>
</evidence>
<name>A0A370FX86_GLULI</name>
<feature type="transmembrane region" description="Helical" evidence="8">
    <location>
        <begin position="175"/>
        <end position="197"/>
    </location>
</feature>
<evidence type="ECO:0000256" key="3">
    <source>
        <dbReference type="ARBA" id="ARBA00022692"/>
    </source>
</evidence>
<keyword evidence="5 8" id="KW-0472">Membrane</keyword>
<dbReference type="PANTHER" id="PTHR30509">
    <property type="entry name" value="P-HYDROXYBENZOIC ACID EFFLUX PUMP SUBUNIT-RELATED"/>
    <property type="match status" value="1"/>
</dbReference>
<evidence type="ECO:0000259" key="9">
    <source>
        <dbReference type="Pfam" id="PF13515"/>
    </source>
</evidence>
<feature type="transmembrane region" description="Helical" evidence="8">
    <location>
        <begin position="508"/>
        <end position="530"/>
    </location>
</feature>
<comment type="similarity">
    <text evidence="6">Belongs to the YccS/YhfK family.</text>
</comment>
<evidence type="ECO:0000313" key="13">
    <source>
        <dbReference type="Proteomes" id="UP000562982"/>
    </source>
</evidence>
<evidence type="ECO:0000256" key="5">
    <source>
        <dbReference type="ARBA" id="ARBA00023136"/>
    </source>
</evidence>
<dbReference type="Proteomes" id="UP000562982">
    <property type="component" value="Unassembled WGS sequence"/>
</dbReference>
<evidence type="ECO:0000256" key="1">
    <source>
        <dbReference type="ARBA" id="ARBA00004651"/>
    </source>
</evidence>
<evidence type="ECO:0000313" key="11">
    <source>
        <dbReference type="EMBL" id="RDI36241.1"/>
    </source>
</evidence>
<dbReference type="InterPro" id="IPR049453">
    <property type="entry name" value="Memb_transporter_dom"/>
</dbReference>
<feature type="transmembrane region" description="Helical" evidence="8">
    <location>
        <begin position="444"/>
        <end position="461"/>
    </location>
</feature>
<dbReference type="OrthoDB" id="105720at2"/>
<evidence type="ECO:0000256" key="7">
    <source>
        <dbReference type="SAM" id="MobiDB-lite"/>
    </source>
</evidence>
<feature type="transmembrane region" description="Helical" evidence="8">
    <location>
        <begin position="122"/>
        <end position="141"/>
    </location>
</feature>
<protein>
    <submittedName>
        <fullName evidence="10">Fusaric acid resistance protein</fullName>
    </submittedName>
    <submittedName>
        <fullName evidence="11">Multidrug resistance protein MdtO</fullName>
    </submittedName>
</protein>
<dbReference type="EMBL" id="JABEQI010000013">
    <property type="protein sequence ID" value="MBB2187948.1"/>
    <property type="molecule type" value="Genomic_DNA"/>
</dbReference>
<keyword evidence="3 8" id="KW-0812">Transmembrane</keyword>
<dbReference type="Pfam" id="PF13515">
    <property type="entry name" value="FUSC_2"/>
    <property type="match status" value="1"/>
</dbReference>
<reference evidence="10 13" key="2">
    <citation type="submission" date="2020-04" db="EMBL/GenBank/DDBJ databases">
        <title>Description of novel Gluconacetobacter.</title>
        <authorList>
            <person name="Sombolestani A."/>
        </authorList>
    </citation>
    <scope>NUCLEOTIDE SEQUENCE [LARGE SCALE GENOMIC DNA]</scope>
    <source>
        <strain evidence="10 13">LMG 1382</strain>
    </source>
</reference>
<accession>A0A370FX86</accession>
<feature type="transmembrane region" description="Helical" evidence="8">
    <location>
        <begin position="93"/>
        <end position="115"/>
    </location>
</feature>
<keyword evidence="12" id="KW-1185">Reference proteome</keyword>
<evidence type="ECO:0000313" key="12">
    <source>
        <dbReference type="Proteomes" id="UP000254958"/>
    </source>
</evidence>
<keyword evidence="4 8" id="KW-1133">Transmembrane helix</keyword>
<sequence>MARPVADSPGSSPASSPSAAPTLPMGAPLSAPLSAGRIWALVRDPAPGRLGQALRMAGACTVTVLVGEIWQVPDLGVPALVTMALWQKDRVTNVIAGVAVNLLVVVLLAVIYGLVRFTLDRPLAFVLSIAVLSFCFFFLGSASKLKPVAYMLGLIVVYGLVALEEVPIGELVTRALLYTDLFTLVPGTVMVVLGLLICPSPRRVLTDGIAARLRVSAGLLRGAGAREQAHAVGLLREGAAGMSKALRMAGLERLWRPEDLACLGQAASCAVAVLALAEADAGGGGGADGGEAPEELIALLERMADVFAAGAYPVGIGVPAVPSGRPALQAIAGLMPVFTTPEAAGARREEKKKGGGFFLADAFTNPDHVRFAVKGTAGVMCSYVLFRSLDWPGIHTCIITCFIVALPTMGEMISKLTLRIIGASVGGAIGILSIVFMMPHLQGITGFLVLIFVVSLLAAWIRIGDERIAYAGFQIGLAFYLSDLSSFGPTTDMETARDRVVGVLIGNFITYAMFTSFWPSSAYAGIGGCLDRVIARLRQLGGAATPQARADGMAALQSAVSDGERQVEYALAEPPHMRREMAHLGALQEALAEAARLGIGMIDGEVVDPARRIAALEGLIS</sequence>
<organism evidence="11 12">
    <name type="scientific">Gluconacetobacter liquefaciens</name>
    <name type="common">Acetobacter liquefaciens</name>
    <dbReference type="NCBI Taxonomy" id="89584"/>
    <lineage>
        <taxon>Bacteria</taxon>
        <taxon>Pseudomonadati</taxon>
        <taxon>Pseudomonadota</taxon>
        <taxon>Alphaproteobacteria</taxon>
        <taxon>Acetobacterales</taxon>
        <taxon>Acetobacteraceae</taxon>
        <taxon>Gluconacetobacter</taxon>
    </lineage>
</organism>
<dbReference type="Proteomes" id="UP000254958">
    <property type="component" value="Unassembled WGS sequence"/>
</dbReference>
<evidence type="ECO:0000256" key="8">
    <source>
        <dbReference type="SAM" id="Phobius"/>
    </source>
</evidence>
<dbReference type="AlphaFoldDB" id="A0A370FX86"/>
<feature type="transmembrane region" description="Helical" evidence="8">
    <location>
        <begin position="416"/>
        <end position="438"/>
    </location>
</feature>
<evidence type="ECO:0000256" key="6">
    <source>
        <dbReference type="ARBA" id="ARBA00043993"/>
    </source>
</evidence>
<comment type="subcellular location">
    <subcellularLocation>
        <location evidence="1">Cell membrane</location>
        <topology evidence="1">Multi-pass membrane protein</topology>
    </subcellularLocation>
</comment>